<sequence length="948" mass="105640">MDTSATKSTSSSFLPSVPSACNGQLTRGTQRKKPDRRAVVFSVDRYLASPSAATAFDLCKVAQRLSTYNGFSSVHHNELWLQVLDALADHVLALAASSEAPDVHSQATQTQQTPEDVLPLLELCYLFARSAAIGYPSHTLCKLLQWLVNSVSMSALQSGCETDTGLKLQLVVLAEVTKRSAGIRTYTKEITKIKDFYRSLTVLLSNTEDAELLVFSMAILASLVLSEPVGCKLFSEKNVDEALVLVFSLLNGSWHDGTDERMSDFTTTIDRQPLLQMASVDLICNLAGRQEILKLLEKHPKLSPTLDSCIMTINLNGDVEHIVVAAHFISSIVRLSQLCRKMVIKKLSDQDVIYRVLQATLHPSKFAATTAAQLVLTVIGDDVRSLQTLFDSVASAERMRPIIVGMIRCTCGAIQLVQEAEDIEVLSNSDEYLHAVALCRLLAKLSVLPAIRSLCVESISLNQSATLIQVESALIGAADPQDLIRFHSQLSIHLVSLLSSMASDENMADRNRRTLSQFLQTAEVALVLAAALFSRTDKSTVAEALLILAQSLAGSRNKRFRALELVEAIFGFSQRIGDASDSLQSTISSLQASAEASVKSAENLQAEMQKMLHLQDELENEHDRAMKDIGAKFAEQMRQKDDSMLKMRDVYEEKLREASEQCKSMGQHMNKNLIVLQQRESLLQENRLERGILEEENNEWKRKVQVLETRIEEIARAHSIAMQEIDLRDAKTEELRVEFAAMSGDYAAQQKELEAAYDETKRLEDALSEQKLSNENTYKELVLLSKAHKALSDEKQHVEDEIDAVRDELANLESLNVSIQTRMQEKKELADELERHMSRLDDAATASKNALEAERERRRAIGRDLDDLRQAHHKLESGMTTLELHAAEQRLIAEAKDERIRKCEEEICHLTKEIGQQAQLQALIHQLSSNVDSNIKVNDSSSLLARDK</sequence>
<dbReference type="AlphaFoldDB" id="A0AAV0UQC8"/>
<feature type="domain" description="CIP2A N-terminal" evidence="3">
    <location>
        <begin position="166"/>
        <end position="261"/>
    </location>
</feature>
<dbReference type="Proteomes" id="UP001162031">
    <property type="component" value="Unassembled WGS sequence"/>
</dbReference>
<reference evidence="4" key="1">
    <citation type="submission" date="2022-12" db="EMBL/GenBank/DDBJ databases">
        <authorList>
            <person name="Webb A."/>
        </authorList>
    </citation>
    <scope>NUCLEOTIDE SEQUENCE</scope>
    <source>
        <strain evidence="4">Hp1</strain>
    </source>
</reference>
<keyword evidence="5" id="KW-1185">Reference proteome</keyword>
<dbReference type="InterPro" id="IPR048701">
    <property type="entry name" value="CIP2A_N"/>
</dbReference>
<evidence type="ECO:0000256" key="1">
    <source>
        <dbReference type="SAM" id="Coils"/>
    </source>
</evidence>
<feature type="coiled-coil region" evidence="1">
    <location>
        <begin position="601"/>
        <end position="628"/>
    </location>
</feature>
<organism evidence="4 5">
    <name type="scientific">Hyaloperonospora brassicae</name>
    <name type="common">Brassica downy mildew</name>
    <name type="synonym">Peronospora brassicae</name>
    <dbReference type="NCBI Taxonomy" id="162125"/>
    <lineage>
        <taxon>Eukaryota</taxon>
        <taxon>Sar</taxon>
        <taxon>Stramenopiles</taxon>
        <taxon>Oomycota</taxon>
        <taxon>Peronosporomycetes</taxon>
        <taxon>Peronosporales</taxon>
        <taxon>Peronosporaceae</taxon>
        <taxon>Hyaloperonospora</taxon>
    </lineage>
</organism>
<gene>
    <name evidence="4" type="ORF">HBR001_LOCUS7566</name>
</gene>
<dbReference type="Pfam" id="PF21044">
    <property type="entry name" value="CIP2A_N"/>
    <property type="match status" value="1"/>
</dbReference>
<dbReference type="InterPro" id="IPR042510">
    <property type="entry name" value="CIP2A"/>
</dbReference>
<feature type="coiled-coil region" evidence="1">
    <location>
        <begin position="683"/>
        <end position="717"/>
    </location>
</feature>
<name>A0AAV0UQC8_HYABA</name>
<keyword evidence="1" id="KW-0175">Coiled coil</keyword>
<dbReference type="PANTHER" id="PTHR23161">
    <property type="entry name" value="PROTEIN CIP2A"/>
    <property type="match status" value="1"/>
</dbReference>
<feature type="region of interest" description="Disordered" evidence="2">
    <location>
        <begin position="1"/>
        <end position="33"/>
    </location>
</feature>
<evidence type="ECO:0000259" key="3">
    <source>
        <dbReference type="Pfam" id="PF21044"/>
    </source>
</evidence>
<evidence type="ECO:0000313" key="4">
    <source>
        <dbReference type="EMBL" id="CAI5738672.1"/>
    </source>
</evidence>
<proteinExistence type="predicted"/>
<feature type="coiled-coil region" evidence="1">
    <location>
        <begin position="746"/>
        <end position="871"/>
    </location>
</feature>
<evidence type="ECO:0000256" key="2">
    <source>
        <dbReference type="SAM" id="MobiDB-lite"/>
    </source>
</evidence>
<feature type="compositionally biased region" description="Low complexity" evidence="2">
    <location>
        <begin position="1"/>
        <end position="19"/>
    </location>
</feature>
<protein>
    <recommendedName>
        <fullName evidence="3">CIP2A N-terminal domain-containing protein</fullName>
    </recommendedName>
</protein>
<dbReference type="EMBL" id="CANTFL010001387">
    <property type="protein sequence ID" value="CAI5738672.1"/>
    <property type="molecule type" value="Genomic_DNA"/>
</dbReference>
<comment type="caution">
    <text evidence="4">The sequence shown here is derived from an EMBL/GenBank/DDBJ whole genome shotgun (WGS) entry which is preliminary data.</text>
</comment>
<dbReference type="PANTHER" id="PTHR23161:SF2">
    <property type="entry name" value="PROTEIN CIP2A"/>
    <property type="match status" value="1"/>
</dbReference>
<accession>A0AAV0UQC8</accession>
<evidence type="ECO:0000313" key="5">
    <source>
        <dbReference type="Proteomes" id="UP001162031"/>
    </source>
</evidence>